<keyword evidence="1" id="KW-0812">Transmembrane</keyword>
<evidence type="ECO:0000256" key="1">
    <source>
        <dbReference type="SAM" id="Phobius"/>
    </source>
</evidence>
<proteinExistence type="predicted"/>
<feature type="transmembrane region" description="Helical" evidence="1">
    <location>
        <begin position="12"/>
        <end position="32"/>
    </location>
</feature>
<keyword evidence="3" id="KW-1185">Reference proteome</keyword>
<sequence>MELLSKMLIDFTMNGALEIFIIGTTAYMIARYIMRAANYNFGIWFGRKGGKLLWIVIALMISGLYHCIKDMLS</sequence>
<reference evidence="2 3" key="1">
    <citation type="submission" date="2023-03" db="EMBL/GenBank/DDBJ databases">
        <title>Complete genome sequence of Tepidibacter sp. SWIR-1, isolated from a deep-sea hydrothermal vent.</title>
        <authorList>
            <person name="Li X."/>
        </authorList>
    </citation>
    <scope>NUCLEOTIDE SEQUENCE [LARGE SCALE GENOMIC DNA]</scope>
    <source>
        <strain evidence="2 3">SWIR-1</strain>
    </source>
</reference>
<organism evidence="2 3">
    <name type="scientific">Tepidibacter hydrothermalis</name>
    <dbReference type="NCBI Taxonomy" id="3036126"/>
    <lineage>
        <taxon>Bacteria</taxon>
        <taxon>Bacillati</taxon>
        <taxon>Bacillota</taxon>
        <taxon>Clostridia</taxon>
        <taxon>Peptostreptococcales</taxon>
        <taxon>Peptostreptococcaceae</taxon>
        <taxon>Tepidibacter</taxon>
    </lineage>
</organism>
<keyword evidence="1" id="KW-1133">Transmembrane helix</keyword>
<feature type="transmembrane region" description="Helical" evidence="1">
    <location>
        <begin position="52"/>
        <end position="68"/>
    </location>
</feature>
<dbReference type="RefSeq" id="WP_277732847.1">
    <property type="nucleotide sequence ID" value="NZ_CP120733.1"/>
</dbReference>
<protein>
    <submittedName>
        <fullName evidence="2">Uncharacterized protein</fullName>
    </submittedName>
</protein>
<name>A0ABY8ED73_9FIRM</name>
<dbReference type="EMBL" id="CP120733">
    <property type="protein sequence ID" value="WFD10882.1"/>
    <property type="molecule type" value="Genomic_DNA"/>
</dbReference>
<dbReference type="Proteomes" id="UP001222800">
    <property type="component" value="Chromosome"/>
</dbReference>
<evidence type="ECO:0000313" key="2">
    <source>
        <dbReference type="EMBL" id="WFD10882.1"/>
    </source>
</evidence>
<accession>A0ABY8ED73</accession>
<gene>
    <name evidence="2" type="ORF">P4S50_02065</name>
</gene>
<keyword evidence="1" id="KW-0472">Membrane</keyword>
<evidence type="ECO:0000313" key="3">
    <source>
        <dbReference type="Proteomes" id="UP001222800"/>
    </source>
</evidence>